<evidence type="ECO:0000313" key="5">
    <source>
        <dbReference type="EMBL" id="NGO75694.1"/>
    </source>
</evidence>
<accession>A0A6G4XG45</accession>
<sequence length="303" mass="32148">MSTPDFTAQRTALADVVAIPVTPFGEDGRIDAPAHRVLLRRLLDAGVRTLTPNGNTGEFYALDPQERRAVVELTAEATEGEAVLIVGVGHEVPTAIDAARHAQDSGARMVMIHQPVHPYVSADGWVDYHHAIAEAVPELGVVPYIRAARLPGGRLAELGAACPNVIGVKYAVPDPVTFAAFARDAGLDRFVWVAGLAESYAPSYFSAGASGFTSGLVNVAPALSLSMIEALRAGDHPAAMKVWEQIRRFEELRAEDGSAYNVTVVKEALASLGLCRRDVRPPSSPLPSAVRAEVAAIAGEWSL</sequence>
<dbReference type="Proteomes" id="UP000481109">
    <property type="component" value="Unassembled WGS sequence"/>
</dbReference>
<evidence type="ECO:0000256" key="2">
    <source>
        <dbReference type="PIRNR" id="PIRNR001365"/>
    </source>
</evidence>
<dbReference type="SUPFAM" id="SSF51569">
    <property type="entry name" value="Aldolase"/>
    <property type="match status" value="1"/>
</dbReference>
<keyword evidence="1 2" id="KW-0456">Lyase</keyword>
<dbReference type="PIRSF" id="PIRSF001365">
    <property type="entry name" value="DHDPS"/>
    <property type="match status" value="1"/>
</dbReference>
<dbReference type="EMBL" id="JAAKZW010000018">
    <property type="protein sequence ID" value="NGO75694.1"/>
    <property type="molecule type" value="Genomic_DNA"/>
</dbReference>
<comment type="similarity">
    <text evidence="2">Belongs to the DapA family.</text>
</comment>
<dbReference type="GO" id="GO:0008840">
    <property type="term" value="F:4-hydroxy-tetrahydrodipicolinate synthase activity"/>
    <property type="evidence" value="ECO:0007669"/>
    <property type="project" value="TreeGrafter"/>
</dbReference>
<evidence type="ECO:0000256" key="3">
    <source>
        <dbReference type="PIRSR" id="PIRSR001365-1"/>
    </source>
</evidence>
<gene>
    <name evidence="5" type="ORF">G6045_08370</name>
</gene>
<name>A0A6G4XG45_9ACTN</name>
<dbReference type="InterPro" id="IPR002220">
    <property type="entry name" value="DapA-like"/>
</dbReference>
<dbReference type="SMART" id="SM01130">
    <property type="entry name" value="DHDPS"/>
    <property type="match status" value="1"/>
</dbReference>
<protein>
    <submittedName>
        <fullName evidence="5">Dihydrodipicolinate synthase family protein</fullName>
    </submittedName>
</protein>
<dbReference type="CDD" id="cd00408">
    <property type="entry name" value="DHDPS-like"/>
    <property type="match status" value="1"/>
</dbReference>
<feature type="binding site" evidence="4">
    <location>
        <position position="56"/>
    </location>
    <ligand>
        <name>pyruvate</name>
        <dbReference type="ChEBI" id="CHEBI:15361"/>
    </ligand>
</feature>
<keyword evidence="6" id="KW-1185">Reference proteome</keyword>
<comment type="caution">
    <text evidence="5">The sequence shown here is derived from an EMBL/GenBank/DDBJ whole genome shotgun (WGS) entry which is preliminary data.</text>
</comment>
<dbReference type="PANTHER" id="PTHR12128:SF19">
    <property type="entry name" value="5-DEHYDRO-4-DEOXYGLUCARATE DEHYDRATASE 2-RELATED"/>
    <property type="match status" value="1"/>
</dbReference>
<dbReference type="InterPro" id="IPR013785">
    <property type="entry name" value="Aldolase_TIM"/>
</dbReference>
<proteinExistence type="inferred from homology"/>
<organism evidence="5 6">
    <name type="scientific">Streptomyces mesophilus</name>
    <dbReference type="NCBI Taxonomy" id="1775132"/>
    <lineage>
        <taxon>Bacteria</taxon>
        <taxon>Bacillati</taxon>
        <taxon>Actinomycetota</taxon>
        <taxon>Actinomycetes</taxon>
        <taxon>Kitasatosporales</taxon>
        <taxon>Streptomycetaceae</taxon>
        <taxon>Streptomyces</taxon>
    </lineage>
</organism>
<evidence type="ECO:0000256" key="4">
    <source>
        <dbReference type="PIRSR" id="PIRSR001365-2"/>
    </source>
</evidence>
<evidence type="ECO:0000256" key="1">
    <source>
        <dbReference type="ARBA" id="ARBA00023239"/>
    </source>
</evidence>
<feature type="active site" description="Schiff-base intermediate with substrate" evidence="3">
    <location>
        <position position="169"/>
    </location>
</feature>
<feature type="active site" description="Proton donor/acceptor" evidence="3">
    <location>
        <position position="144"/>
    </location>
</feature>
<dbReference type="RefSeq" id="WP_165331206.1">
    <property type="nucleotide sequence ID" value="NZ_JAAKZW010000018.1"/>
</dbReference>
<dbReference type="Gene3D" id="3.20.20.70">
    <property type="entry name" value="Aldolase class I"/>
    <property type="match status" value="1"/>
</dbReference>
<dbReference type="PANTHER" id="PTHR12128">
    <property type="entry name" value="DIHYDRODIPICOLINATE SYNTHASE"/>
    <property type="match status" value="1"/>
</dbReference>
<dbReference type="AlphaFoldDB" id="A0A6G4XG45"/>
<dbReference type="Pfam" id="PF00701">
    <property type="entry name" value="DHDPS"/>
    <property type="match status" value="1"/>
</dbReference>
<reference evidence="5 6" key="1">
    <citation type="submission" date="2020-02" db="EMBL/GenBank/DDBJ databases">
        <title>Whole-genome analyses of novel actinobacteria.</title>
        <authorList>
            <person name="Sahin N."/>
            <person name="Tokatli A."/>
        </authorList>
    </citation>
    <scope>NUCLEOTIDE SEQUENCE [LARGE SCALE GENOMIC DNA]</scope>
    <source>
        <strain evidence="5 6">YC504</strain>
    </source>
</reference>
<evidence type="ECO:0000313" key="6">
    <source>
        <dbReference type="Proteomes" id="UP000481109"/>
    </source>
</evidence>